<accession>A0A5D0XK18</accession>
<dbReference type="EMBL" id="VSLD01000010">
    <property type="protein sequence ID" value="TYC96618.1"/>
    <property type="molecule type" value="Genomic_DNA"/>
</dbReference>
<gene>
    <name evidence="2" type="ORF">FQ377_13580</name>
</gene>
<comment type="caution">
    <text evidence="2">The sequence shown here is derived from an EMBL/GenBank/DDBJ whole genome shotgun (WGS) entry which is preliminary data.</text>
</comment>
<sequence length="293" mass="31282">MNDAQIQAQIVGTPLEPILLWTREHGDRPDHSGGFDQHEVVEAMEFFARHKLISDEFSVAAGWDLLPKGRRIADAIIESRTSGALRDDALEKGLLRFITEQHPDATEKFIGQLVEGIAVTKTEHADTAETLRAGGHIIGTEAYGYDGLSGPKVTGSGRRRMRRPGLPGGSGSDGVTTIYDNSRTLTNNGQMGVGAVGDDITQSGNTFIAQTPEIGAILKELRTLLVEVGDTPPRAREALDDMELEVRSTSGSVPALQAAYGAFVGSVAAKLGEESYSGISDLVTTLYTMIFGG</sequence>
<reference evidence="2 3" key="1">
    <citation type="submission" date="2019-08" db="EMBL/GenBank/DDBJ databases">
        <title>Genone of Arthrobacter echini P9.</title>
        <authorList>
            <person name="Bowman J.P."/>
        </authorList>
    </citation>
    <scope>NUCLEOTIDE SEQUENCE [LARGE SCALE GENOMIC DNA]</scope>
    <source>
        <strain evidence="2 3">P9</strain>
    </source>
</reference>
<name>A0A5D0XK18_9MICC</name>
<feature type="region of interest" description="Disordered" evidence="1">
    <location>
        <begin position="149"/>
        <end position="175"/>
    </location>
</feature>
<dbReference type="AlphaFoldDB" id="A0A5D0XK18"/>
<proteinExistence type="predicted"/>
<organism evidence="2 3">
    <name type="scientific">Arthrobacter echini</name>
    <dbReference type="NCBI Taxonomy" id="1529066"/>
    <lineage>
        <taxon>Bacteria</taxon>
        <taxon>Bacillati</taxon>
        <taxon>Actinomycetota</taxon>
        <taxon>Actinomycetes</taxon>
        <taxon>Micrococcales</taxon>
        <taxon>Micrococcaceae</taxon>
        <taxon>Arthrobacter</taxon>
    </lineage>
</organism>
<evidence type="ECO:0000313" key="2">
    <source>
        <dbReference type="EMBL" id="TYC96618.1"/>
    </source>
</evidence>
<dbReference type="Proteomes" id="UP000323410">
    <property type="component" value="Unassembled WGS sequence"/>
</dbReference>
<protein>
    <submittedName>
        <fullName evidence="2">Uncharacterized protein</fullName>
    </submittedName>
</protein>
<evidence type="ECO:0000256" key="1">
    <source>
        <dbReference type="SAM" id="MobiDB-lite"/>
    </source>
</evidence>
<evidence type="ECO:0000313" key="3">
    <source>
        <dbReference type="Proteomes" id="UP000323410"/>
    </source>
</evidence>
<keyword evidence="3" id="KW-1185">Reference proteome</keyword>
<dbReference type="RefSeq" id="WP_148601747.1">
    <property type="nucleotide sequence ID" value="NZ_VSLD01000010.1"/>
</dbReference>